<feature type="compositionally biased region" description="Polar residues" evidence="1">
    <location>
        <begin position="132"/>
        <end position="146"/>
    </location>
</feature>
<evidence type="ECO:0000313" key="2">
    <source>
        <dbReference type="EMBL" id="CAD9749951.1"/>
    </source>
</evidence>
<feature type="region of interest" description="Disordered" evidence="1">
    <location>
        <begin position="119"/>
        <end position="149"/>
    </location>
</feature>
<name>A0A7S2X732_9EUKA</name>
<evidence type="ECO:0000256" key="1">
    <source>
        <dbReference type="SAM" id="MobiDB-lite"/>
    </source>
</evidence>
<protein>
    <submittedName>
        <fullName evidence="2">Uncharacterized protein</fullName>
    </submittedName>
</protein>
<organism evidence="2">
    <name type="scientific">Lotharella oceanica</name>
    <dbReference type="NCBI Taxonomy" id="641309"/>
    <lineage>
        <taxon>Eukaryota</taxon>
        <taxon>Sar</taxon>
        <taxon>Rhizaria</taxon>
        <taxon>Cercozoa</taxon>
        <taxon>Chlorarachniophyceae</taxon>
        <taxon>Lotharella</taxon>
    </lineage>
</organism>
<reference evidence="2" key="1">
    <citation type="submission" date="2021-01" db="EMBL/GenBank/DDBJ databases">
        <authorList>
            <person name="Corre E."/>
            <person name="Pelletier E."/>
            <person name="Niang G."/>
            <person name="Scheremetjew M."/>
            <person name="Finn R."/>
            <person name="Kale V."/>
            <person name="Holt S."/>
            <person name="Cochrane G."/>
            <person name="Meng A."/>
            <person name="Brown T."/>
            <person name="Cohen L."/>
        </authorList>
    </citation>
    <scope>NUCLEOTIDE SEQUENCE</scope>
    <source>
        <strain evidence="2">CCMP622</strain>
    </source>
</reference>
<dbReference type="EMBL" id="HBHP01004759">
    <property type="protein sequence ID" value="CAD9749951.1"/>
    <property type="molecule type" value="Transcribed_RNA"/>
</dbReference>
<proteinExistence type="predicted"/>
<sequence length="191" mass="21050">MEPVAILSPQLHAALKSYRNRKSTNTIQILPHTRYGSKTLSTMVNKRAREENVLNPYIGERARTRDGQLQSLRAAKPVNIAGKPKMRTEHSTPKQGESKRIVKKLKMLGNCSSTAASTLNHAKSVSREEASSSDNLDSPRVSQISKSDGGVLDSLISGSRLDDWMPELPVCDTSADEFFSDTFFEGTTIDN</sequence>
<gene>
    <name evidence="2" type="ORF">LSP00402_LOCUS2959</name>
</gene>
<dbReference type="AlphaFoldDB" id="A0A7S2X732"/>
<accession>A0A7S2X732</accession>